<evidence type="ECO:0000256" key="8">
    <source>
        <dbReference type="ARBA" id="ARBA00023004"/>
    </source>
</evidence>
<feature type="binding site" evidence="11">
    <location>
        <position position="140"/>
    </location>
    <ligand>
        <name>[4Fe-4S] cluster</name>
        <dbReference type="ChEBI" id="CHEBI:49883"/>
        <note>4Fe-4S-S-AdoMet</note>
    </ligand>
</feature>
<evidence type="ECO:0000256" key="12">
    <source>
        <dbReference type="PIRSR" id="PIRSR603739-50"/>
    </source>
</evidence>
<evidence type="ECO:0000313" key="15">
    <source>
        <dbReference type="Proteomes" id="UP000094197"/>
    </source>
</evidence>
<feature type="modified residue" description="N6-(pyridoxal phosphate)lysine" evidence="12">
    <location>
        <position position="352"/>
    </location>
</feature>
<dbReference type="InterPro" id="IPR007197">
    <property type="entry name" value="rSAM"/>
</dbReference>
<dbReference type="SFLD" id="SFLDS00029">
    <property type="entry name" value="Radical_SAM"/>
    <property type="match status" value="1"/>
</dbReference>
<evidence type="ECO:0000256" key="4">
    <source>
        <dbReference type="ARBA" id="ARBA00022485"/>
    </source>
</evidence>
<keyword evidence="15" id="KW-1185">Reference proteome</keyword>
<feature type="binding site" evidence="11">
    <location>
        <position position="143"/>
    </location>
    <ligand>
        <name>[4Fe-4S] cluster</name>
        <dbReference type="ChEBI" id="CHEBI:49883"/>
        <note>4Fe-4S-S-AdoMet</note>
    </ligand>
</feature>
<evidence type="ECO:0000256" key="5">
    <source>
        <dbReference type="ARBA" id="ARBA00022691"/>
    </source>
</evidence>
<dbReference type="InterPro" id="IPR025895">
    <property type="entry name" value="LAM_C_dom"/>
</dbReference>
<keyword evidence="8" id="KW-0408">Iron</keyword>
<evidence type="ECO:0000256" key="7">
    <source>
        <dbReference type="ARBA" id="ARBA00022898"/>
    </source>
</evidence>
<comment type="cofactor">
    <cofactor evidence="1 12">
        <name>pyridoxal 5'-phosphate</name>
        <dbReference type="ChEBI" id="CHEBI:597326"/>
    </cofactor>
</comment>
<dbReference type="GO" id="GO:0016853">
    <property type="term" value="F:isomerase activity"/>
    <property type="evidence" value="ECO:0007669"/>
    <property type="project" value="UniProtKB-KW"/>
</dbReference>
<dbReference type="AlphaFoldDB" id="A0A1D7UY46"/>
<evidence type="ECO:0000256" key="10">
    <source>
        <dbReference type="ARBA" id="ARBA00023235"/>
    </source>
</evidence>
<dbReference type="PANTHER" id="PTHR30538:SF1">
    <property type="entry name" value="L-LYSINE 2,3-AMINOMUTASE"/>
    <property type="match status" value="1"/>
</dbReference>
<feature type="domain" description="Radical SAM core" evidence="13">
    <location>
        <begin position="122"/>
        <end position="340"/>
    </location>
</feature>
<evidence type="ECO:0000256" key="6">
    <source>
        <dbReference type="ARBA" id="ARBA00022723"/>
    </source>
</evidence>
<evidence type="ECO:0000256" key="2">
    <source>
        <dbReference type="ARBA" id="ARBA00001966"/>
    </source>
</evidence>
<dbReference type="OrthoDB" id="9768064at2"/>
<feature type="binding site" evidence="11">
    <location>
        <position position="136"/>
    </location>
    <ligand>
        <name>[4Fe-4S] cluster</name>
        <dbReference type="ChEBI" id="CHEBI:49883"/>
        <note>4Fe-4S-S-AdoMet</note>
    </ligand>
</feature>
<dbReference type="SFLD" id="SFLDG01070">
    <property type="entry name" value="PLP-dependent"/>
    <property type="match status" value="1"/>
</dbReference>
<organism evidence="14 15">
    <name type="scientific">Leptospira tipperaryensis</name>
    <dbReference type="NCBI Taxonomy" id="2564040"/>
    <lineage>
        <taxon>Bacteria</taxon>
        <taxon>Pseudomonadati</taxon>
        <taxon>Spirochaetota</taxon>
        <taxon>Spirochaetia</taxon>
        <taxon>Leptospirales</taxon>
        <taxon>Leptospiraceae</taxon>
        <taxon>Leptospira</taxon>
    </lineage>
</organism>
<dbReference type="KEGG" id="laj:A0128_12040"/>
<evidence type="ECO:0000256" key="9">
    <source>
        <dbReference type="ARBA" id="ARBA00023014"/>
    </source>
</evidence>
<dbReference type="PROSITE" id="PS51918">
    <property type="entry name" value="RADICAL_SAM"/>
    <property type="match status" value="1"/>
</dbReference>
<dbReference type="GO" id="GO:0046872">
    <property type="term" value="F:metal ion binding"/>
    <property type="evidence" value="ECO:0007669"/>
    <property type="project" value="UniProtKB-KW"/>
</dbReference>
<sequence length="420" mass="48019">MKTSDLSQTGASSPQKILQNRSELFSSFAWTDYKAQLQNRVQGEKLERYFQLTPSERIGLQDTIRLNVSATPYYISLTDPEDIEDPIRKMILPREAETIFSPEESNDPLHEERLSPVKGLTHMYPDRVLLFTNHECSVYCRHCMRGRKVSDSKERMLSEDLEACFEYIESHPEIRDVVLSGGDPLNLSDSKIDWILERLEKIEHVKICRLGTRNPVTLPFRITYELCNIIESHNTDRLSIFCNTQFNHSKECTSEAKEAVLKLLKAGVSVGNQCVLLKGINDSGETMLELHKKLLELRIRAYYMYDPELIPGSRGFRTPLAKGIEIVGYLRGKIAGMGIPQFVNDLPGGGGKITLTPDWYLGYYKPERMHVFRSALRGTYHVSPEPPDSTMEDSYPEITLETWERISPDSLGAKEKKSYE</sequence>
<reference evidence="14 15" key="1">
    <citation type="submission" date="2016-04" db="EMBL/GenBank/DDBJ databases">
        <title>Complete genome seqeunce of Leptospira alstonii serovar Room22.</title>
        <authorList>
            <person name="Nally J.E."/>
            <person name="Bayles D.O."/>
            <person name="Hurley D."/>
            <person name="Fanning S."/>
            <person name="McMahon B.J."/>
            <person name="Arent Z."/>
        </authorList>
    </citation>
    <scope>NUCLEOTIDE SEQUENCE [LARGE SCALE GENOMIC DNA]</scope>
    <source>
        <strain evidence="14 15">GWTS #1</strain>
    </source>
</reference>
<dbReference type="PANTHER" id="PTHR30538">
    <property type="entry name" value="LYSINE 2,3-AMINOMUTASE-RELATED"/>
    <property type="match status" value="1"/>
</dbReference>
<protein>
    <submittedName>
        <fullName evidence="14">Lysine 2,3-aminomutase</fullName>
    </submittedName>
</protein>
<keyword evidence="5" id="KW-0949">S-adenosyl-L-methionine</keyword>
<keyword evidence="7 12" id="KW-0663">Pyridoxal phosphate</keyword>
<dbReference type="Pfam" id="PF04055">
    <property type="entry name" value="Radical_SAM"/>
    <property type="match status" value="1"/>
</dbReference>
<name>A0A1D7UY46_9LEPT</name>
<accession>A0A1D7UY46</accession>
<dbReference type="InterPro" id="IPR003739">
    <property type="entry name" value="Lys_aminomutase/Glu_NH3_mut"/>
</dbReference>
<dbReference type="Gene3D" id="3.20.20.70">
    <property type="entry name" value="Aldolase class I"/>
    <property type="match status" value="1"/>
</dbReference>
<evidence type="ECO:0000256" key="11">
    <source>
        <dbReference type="PIRSR" id="PIRSR004911-1"/>
    </source>
</evidence>
<comment type="cofactor">
    <cofactor evidence="2">
        <name>[4Fe-4S] cluster</name>
        <dbReference type="ChEBI" id="CHEBI:49883"/>
    </cofactor>
</comment>
<dbReference type="SUPFAM" id="SSF102114">
    <property type="entry name" value="Radical SAM enzymes"/>
    <property type="match status" value="1"/>
</dbReference>
<dbReference type="EMBL" id="CP015217">
    <property type="protein sequence ID" value="AOP34513.1"/>
    <property type="molecule type" value="Genomic_DNA"/>
</dbReference>
<dbReference type="Pfam" id="PF12544">
    <property type="entry name" value="LAM_C"/>
    <property type="match status" value="1"/>
</dbReference>
<dbReference type="PIRSF" id="PIRSF004911">
    <property type="entry name" value="DUF160"/>
    <property type="match status" value="1"/>
</dbReference>
<gene>
    <name evidence="14" type="ORF">A0128_12040</name>
</gene>
<comment type="similarity">
    <text evidence="3">Belongs to the radical SAM superfamily. KamA family.</text>
</comment>
<evidence type="ECO:0000259" key="13">
    <source>
        <dbReference type="PROSITE" id="PS51918"/>
    </source>
</evidence>
<dbReference type="NCBIfam" id="TIGR00238">
    <property type="entry name" value="KamA family radical SAM protein"/>
    <property type="match status" value="1"/>
</dbReference>
<keyword evidence="4 11" id="KW-0004">4Fe-4S</keyword>
<evidence type="ECO:0000256" key="1">
    <source>
        <dbReference type="ARBA" id="ARBA00001933"/>
    </source>
</evidence>
<evidence type="ECO:0000313" key="14">
    <source>
        <dbReference type="EMBL" id="AOP34513.1"/>
    </source>
</evidence>
<keyword evidence="10" id="KW-0413">Isomerase</keyword>
<dbReference type="InterPro" id="IPR058240">
    <property type="entry name" value="rSAM_sf"/>
</dbReference>
<dbReference type="GO" id="GO:0051539">
    <property type="term" value="F:4 iron, 4 sulfur cluster binding"/>
    <property type="evidence" value="ECO:0007669"/>
    <property type="project" value="UniProtKB-KW"/>
</dbReference>
<evidence type="ECO:0000256" key="3">
    <source>
        <dbReference type="ARBA" id="ARBA00008703"/>
    </source>
</evidence>
<proteinExistence type="inferred from homology"/>
<dbReference type="InterPro" id="IPR013785">
    <property type="entry name" value="Aldolase_TIM"/>
</dbReference>
<dbReference type="Gene3D" id="6.10.140.1170">
    <property type="match status" value="1"/>
</dbReference>
<dbReference type="Proteomes" id="UP000094197">
    <property type="component" value="Chromosome 1"/>
</dbReference>
<dbReference type="RefSeq" id="WP_069607737.1">
    <property type="nucleotide sequence ID" value="NZ_CP015217.1"/>
</dbReference>
<keyword evidence="6 11" id="KW-0479">Metal-binding</keyword>
<keyword evidence="9 11" id="KW-0411">Iron-sulfur</keyword>